<evidence type="ECO:0000256" key="2">
    <source>
        <dbReference type="ARBA" id="ARBA00022643"/>
    </source>
</evidence>
<keyword evidence="1" id="KW-0285">Flavoprotein</keyword>
<dbReference type="CDD" id="cd02144">
    <property type="entry name" value="iodotyrosine_dehalogenase"/>
    <property type="match status" value="1"/>
</dbReference>
<evidence type="ECO:0000256" key="1">
    <source>
        <dbReference type="ARBA" id="ARBA00022630"/>
    </source>
</evidence>
<dbReference type="Proteomes" id="UP000475117">
    <property type="component" value="Chromosome"/>
</dbReference>
<dbReference type="InterPro" id="IPR050627">
    <property type="entry name" value="Nitroreductase/BluB"/>
</dbReference>
<dbReference type="RefSeq" id="WP_164364479.1">
    <property type="nucleotide sequence ID" value="NZ_CP066776.1"/>
</dbReference>
<accession>A0A6B3LCP1</accession>
<organism evidence="4 5">
    <name type="scientific">Sulfuriroseicoccus oceanibius</name>
    <dbReference type="NCBI Taxonomy" id="2707525"/>
    <lineage>
        <taxon>Bacteria</taxon>
        <taxon>Pseudomonadati</taxon>
        <taxon>Verrucomicrobiota</taxon>
        <taxon>Verrucomicrobiia</taxon>
        <taxon>Verrucomicrobiales</taxon>
        <taxon>Verrucomicrobiaceae</taxon>
        <taxon>Sulfuriroseicoccus</taxon>
    </lineage>
</organism>
<dbReference type="GO" id="GO:0016491">
    <property type="term" value="F:oxidoreductase activity"/>
    <property type="evidence" value="ECO:0007669"/>
    <property type="project" value="UniProtKB-KW"/>
</dbReference>
<dbReference type="EMBL" id="CP066776">
    <property type="protein sequence ID" value="QQL45807.1"/>
    <property type="molecule type" value="Genomic_DNA"/>
</dbReference>
<dbReference type="Gene3D" id="3.40.109.10">
    <property type="entry name" value="NADH Oxidase"/>
    <property type="match status" value="1"/>
</dbReference>
<protein>
    <submittedName>
        <fullName evidence="4">Nitroreductase family protein</fullName>
    </submittedName>
</protein>
<dbReference type="AlphaFoldDB" id="A0A6B3LCP1"/>
<dbReference type="SUPFAM" id="SSF55469">
    <property type="entry name" value="FMN-dependent nitroreductase-like"/>
    <property type="match status" value="1"/>
</dbReference>
<sequence>MADTVPLQFSRLSDDEMRSRASEFSDHLRQRRTVRDFSADPIPDGVLDACLLAAGSAPNGANLQPWHFAVVRSPDVKRRIREAAEEEEREFYGGRAPQEWLDTLAHLGTNAEKPFLETAPALIAVFQQSKTTDEQGRESKTYYPKESVGLATGFLIAALHQAGLATLTHTPSPMNFLNEILKRPATEKPFLLLVVGYPAENCRVPDIKKKPLDEIRSVH</sequence>
<evidence type="ECO:0000256" key="3">
    <source>
        <dbReference type="ARBA" id="ARBA00023002"/>
    </source>
</evidence>
<gene>
    <name evidence="4" type="ORF">G3M56_004275</name>
</gene>
<evidence type="ECO:0000313" key="4">
    <source>
        <dbReference type="EMBL" id="QQL45807.1"/>
    </source>
</evidence>
<dbReference type="PANTHER" id="PTHR23026:SF90">
    <property type="entry name" value="IODOTYROSINE DEIODINASE 1"/>
    <property type="match status" value="1"/>
</dbReference>
<keyword evidence="3" id="KW-0560">Oxidoreductase</keyword>
<proteinExistence type="predicted"/>
<keyword evidence="2" id="KW-0288">FMN</keyword>
<evidence type="ECO:0000313" key="5">
    <source>
        <dbReference type="Proteomes" id="UP000475117"/>
    </source>
</evidence>
<dbReference type="KEGG" id="soa:G3M56_004275"/>
<reference evidence="4 5" key="1">
    <citation type="submission" date="2020-12" db="EMBL/GenBank/DDBJ databases">
        <title>Sulforoseuscoccus oceanibium gen. nov., sp. nov., a representative of the phylum Verrucomicrobia with special cytoplasmic membrane, and proposal of Sulforoseuscoccusaceae fam. nov.</title>
        <authorList>
            <person name="Xi F."/>
        </authorList>
    </citation>
    <scope>NUCLEOTIDE SEQUENCE [LARGE SCALE GENOMIC DNA]</scope>
    <source>
        <strain evidence="4 5">T37</strain>
    </source>
</reference>
<name>A0A6B3LCP1_9BACT</name>
<dbReference type="PANTHER" id="PTHR23026">
    <property type="entry name" value="NADPH NITROREDUCTASE"/>
    <property type="match status" value="1"/>
</dbReference>
<dbReference type="InterPro" id="IPR000415">
    <property type="entry name" value="Nitroreductase-like"/>
</dbReference>
<keyword evidence="5" id="KW-1185">Reference proteome</keyword>
<dbReference type="Pfam" id="PF00881">
    <property type="entry name" value="Nitroreductase"/>
    <property type="match status" value="1"/>
</dbReference>
<dbReference type="InterPro" id="IPR029479">
    <property type="entry name" value="Nitroreductase"/>
</dbReference>